<gene>
    <name evidence="1" type="ORF">GCM10008957_09330</name>
</gene>
<dbReference type="Proteomes" id="UP000603865">
    <property type="component" value="Unassembled WGS sequence"/>
</dbReference>
<organism evidence="1 2">
    <name type="scientific">Deinococcus ruber</name>
    <dbReference type="NCBI Taxonomy" id="1848197"/>
    <lineage>
        <taxon>Bacteria</taxon>
        <taxon>Thermotogati</taxon>
        <taxon>Deinococcota</taxon>
        <taxon>Deinococci</taxon>
        <taxon>Deinococcales</taxon>
        <taxon>Deinococcaceae</taxon>
        <taxon>Deinococcus</taxon>
    </lineage>
</organism>
<evidence type="ECO:0000313" key="2">
    <source>
        <dbReference type="Proteomes" id="UP000603865"/>
    </source>
</evidence>
<keyword evidence="2" id="KW-1185">Reference proteome</keyword>
<accession>A0A918C0G4</accession>
<comment type="caution">
    <text evidence="1">The sequence shown here is derived from an EMBL/GenBank/DDBJ whole genome shotgun (WGS) entry which is preliminary data.</text>
</comment>
<reference evidence="1" key="1">
    <citation type="journal article" date="2014" name="Int. J. Syst. Evol. Microbiol.">
        <title>Complete genome sequence of Corynebacterium casei LMG S-19264T (=DSM 44701T), isolated from a smear-ripened cheese.</title>
        <authorList>
            <consortium name="US DOE Joint Genome Institute (JGI-PGF)"/>
            <person name="Walter F."/>
            <person name="Albersmeier A."/>
            <person name="Kalinowski J."/>
            <person name="Ruckert C."/>
        </authorList>
    </citation>
    <scope>NUCLEOTIDE SEQUENCE</scope>
    <source>
        <strain evidence="1">JCM 31311</strain>
    </source>
</reference>
<reference evidence="1" key="2">
    <citation type="submission" date="2020-09" db="EMBL/GenBank/DDBJ databases">
        <authorList>
            <person name="Sun Q."/>
            <person name="Ohkuma M."/>
        </authorList>
    </citation>
    <scope>NUCLEOTIDE SEQUENCE</scope>
    <source>
        <strain evidence="1">JCM 31311</strain>
    </source>
</reference>
<evidence type="ECO:0000313" key="1">
    <source>
        <dbReference type="EMBL" id="GGQ98957.1"/>
    </source>
</evidence>
<dbReference type="AlphaFoldDB" id="A0A918C0G4"/>
<name>A0A918C0G4_9DEIO</name>
<protein>
    <submittedName>
        <fullName evidence="1">Uncharacterized protein</fullName>
    </submittedName>
</protein>
<proteinExistence type="predicted"/>
<sequence>MFRDLREMVPEAFTLDVLDDQYRFSYGKFWACSSVMDWMTLCQLAEQVVSNLQDFVADMTAEWWPVVGRKRLAYRTECVDGRPELLLVL</sequence>
<dbReference type="EMBL" id="BMQL01000003">
    <property type="protein sequence ID" value="GGQ98957.1"/>
    <property type="molecule type" value="Genomic_DNA"/>
</dbReference>
<dbReference type="RefSeq" id="WP_189088343.1">
    <property type="nucleotide sequence ID" value="NZ_BMQL01000003.1"/>
</dbReference>